<sequence>MKQLAIDVFISFIQNPPNQNLLNQIKENKLWQNWFLKNENPLQIEALKLLSSNEDEALIGSDFVSLFISDIEYTKAPPFASFYLDKDKEIYSSNSNKIKDIFLNHRFYDFLENEPSNSLVNELLFIKELISKKDDKALKKFLEKEFFTWFYLWSKDLSNGSKSNFYKGLSMLMEDFFQELEKNL</sequence>
<evidence type="ECO:0000313" key="2">
    <source>
        <dbReference type="EMBL" id="AJC91536.1"/>
    </source>
</evidence>
<proteinExistence type="predicted"/>
<evidence type="ECO:0000313" key="3">
    <source>
        <dbReference type="Proteomes" id="UP000031135"/>
    </source>
</evidence>
<keyword evidence="1" id="KW-0143">Chaperone</keyword>
<reference evidence="2 3" key="1">
    <citation type="journal article" date="2014" name="Genome Biol. Evol.">
        <title>Comparative Genomics of the Campylobacter lari Group.</title>
        <authorList>
            <person name="Miller W.G."/>
            <person name="Yee E."/>
            <person name="Chapman M.H."/>
            <person name="Smith T.P."/>
            <person name="Bono J.L."/>
            <person name="Huynh S."/>
            <person name="Parker C.T."/>
            <person name="Vandamme P."/>
            <person name="Luong K."/>
            <person name="Korlach J."/>
        </authorList>
    </citation>
    <scope>NUCLEOTIDE SEQUENCE [LARGE SCALE GENOMIC DNA]</scope>
    <source>
        <strain evidence="2 3">LMG 24374</strain>
    </source>
</reference>
<dbReference type="Gene3D" id="1.10.3480.10">
    <property type="entry name" value="TorD-like"/>
    <property type="match status" value="1"/>
</dbReference>
<name>A0A0A8HBV2_9BACT</name>
<dbReference type="Pfam" id="PF02613">
    <property type="entry name" value="Nitrate_red_del"/>
    <property type="match status" value="1"/>
</dbReference>
<dbReference type="EMBL" id="CP007772">
    <property type="protein sequence ID" value="AJC91536.1"/>
    <property type="molecule type" value="Genomic_DNA"/>
</dbReference>
<accession>A0A0A8HBV2</accession>
<dbReference type="HOGENOM" id="CLU_077650_7_0_7"/>
<evidence type="ECO:0000256" key="1">
    <source>
        <dbReference type="ARBA" id="ARBA00023186"/>
    </source>
</evidence>
<dbReference type="SUPFAM" id="SSF89155">
    <property type="entry name" value="TorD-like"/>
    <property type="match status" value="1"/>
</dbReference>
<dbReference type="PANTHER" id="PTHR34227:SF1">
    <property type="entry name" value="DIMETHYL SULFOXIDE REDUCTASE CHAPERONE-RELATED"/>
    <property type="match status" value="1"/>
</dbReference>
<dbReference type="Proteomes" id="UP000031135">
    <property type="component" value="Chromosome"/>
</dbReference>
<protein>
    <submittedName>
        <fullName evidence="2">Putative dimethyl sulfoxide reductase chaperone DmsD</fullName>
    </submittedName>
</protein>
<dbReference type="PANTHER" id="PTHR34227">
    <property type="entry name" value="CHAPERONE PROTEIN YCDY"/>
    <property type="match status" value="1"/>
</dbReference>
<dbReference type="RefSeq" id="WP_039664688.1">
    <property type="nucleotide sequence ID" value="NZ_CP007772.1"/>
</dbReference>
<dbReference type="InterPro" id="IPR020945">
    <property type="entry name" value="DMSO/NO3_reduct_chaperone"/>
</dbReference>
<dbReference type="OrthoDB" id="13061at2"/>
<dbReference type="InterPro" id="IPR050289">
    <property type="entry name" value="TorD/DmsD_chaperones"/>
</dbReference>
<organism evidence="2 3">
    <name type="scientific">Campylobacter subantarcticus LMG 24374</name>
    <dbReference type="NCBI Taxonomy" id="1388751"/>
    <lineage>
        <taxon>Bacteria</taxon>
        <taxon>Pseudomonadati</taxon>
        <taxon>Campylobacterota</taxon>
        <taxon>Epsilonproteobacteria</taxon>
        <taxon>Campylobacterales</taxon>
        <taxon>Campylobacteraceae</taxon>
        <taxon>Campylobacter</taxon>
    </lineage>
</organism>
<dbReference type="AlphaFoldDB" id="A0A0A8HBV2"/>
<dbReference type="KEGG" id="csm:CSUB8521_1735"/>
<gene>
    <name evidence="2" type="ORF">CSUB8521_1735</name>
</gene>
<dbReference type="InterPro" id="IPR036411">
    <property type="entry name" value="TorD-like_sf"/>
</dbReference>